<evidence type="ECO:0000256" key="4">
    <source>
        <dbReference type="SAM" id="Phobius"/>
    </source>
</evidence>
<keyword evidence="4" id="KW-0812">Transmembrane</keyword>
<dbReference type="PANTHER" id="PTHR42680:SF3">
    <property type="entry name" value="DCTP DEAMINASE"/>
    <property type="match status" value="1"/>
</dbReference>
<dbReference type="PANTHER" id="PTHR42680">
    <property type="entry name" value="DCTP DEAMINASE"/>
    <property type="match status" value="1"/>
</dbReference>
<name>A0A919RDV3_9ACTN</name>
<dbReference type="CDD" id="cd07557">
    <property type="entry name" value="trimeric_dUTPase"/>
    <property type="match status" value="1"/>
</dbReference>
<dbReference type="SUPFAM" id="SSF51283">
    <property type="entry name" value="dUTPase-like"/>
    <property type="match status" value="1"/>
</dbReference>
<dbReference type="Proteomes" id="UP000606172">
    <property type="component" value="Unassembled WGS sequence"/>
</dbReference>
<evidence type="ECO:0000313" key="6">
    <source>
        <dbReference type="Proteomes" id="UP000606172"/>
    </source>
</evidence>
<dbReference type="AlphaFoldDB" id="A0A919RDV3"/>
<evidence type="ECO:0000313" key="5">
    <source>
        <dbReference type="EMBL" id="GII90965.1"/>
    </source>
</evidence>
<keyword evidence="4" id="KW-0472">Membrane</keyword>
<evidence type="ECO:0008006" key="7">
    <source>
        <dbReference type="Google" id="ProtNLM"/>
    </source>
</evidence>
<accession>A0A919RDV3</accession>
<feature type="transmembrane region" description="Helical" evidence="4">
    <location>
        <begin position="240"/>
        <end position="261"/>
    </location>
</feature>
<dbReference type="GO" id="GO:0008829">
    <property type="term" value="F:dCTP deaminase activity"/>
    <property type="evidence" value="ECO:0007669"/>
    <property type="project" value="InterPro"/>
</dbReference>
<comment type="caution">
    <text evidence="5">The sequence shown here is derived from an EMBL/GenBank/DDBJ whole genome shotgun (WGS) entry which is preliminary data.</text>
</comment>
<evidence type="ECO:0000256" key="2">
    <source>
        <dbReference type="ARBA" id="ARBA00023080"/>
    </source>
</evidence>
<gene>
    <name evidence="5" type="ORF">Ssi02_11960</name>
</gene>
<dbReference type="RefSeq" id="WP_204021845.1">
    <property type="nucleotide sequence ID" value="NZ_BOOW01000007.1"/>
</dbReference>
<keyword evidence="6" id="KW-1185">Reference proteome</keyword>
<keyword evidence="4" id="KW-1133">Transmembrane helix</keyword>
<reference evidence="5" key="1">
    <citation type="submission" date="2021-01" db="EMBL/GenBank/DDBJ databases">
        <title>Whole genome shotgun sequence of Sinosporangium siamense NBRC 109515.</title>
        <authorList>
            <person name="Komaki H."/>
            <person name="Tamura T."/>
        </authorList>
    </citation>
    <scope>NUCLEOTIDE SEQUENCE</scope>
    <source>
        <strain evidence="5">NBRC 109515</strain>
    </source>
</reference>
<dbReference type="Pfam" id="PF22769">
    <property type="entry name" value="DCD"/>
    <property type="match status" value="1"/>
</dbReference>
<organism evidence="5 6">
    <name type="scientific">Sinosporangium siamense</name>
    <dbReference type="NCBI Taxonomy" id="1367973"/>
    <lineage>
        <taxon>Bacteria</taxon>
        <taxon>Bacillati</taxon>
        <taxon>Actinomycetota</taxon>
        <taxon>Actinomycetes</taxon>
        <taxon>Streptosporangiales</taxon>
        <taxon>Streptosporangiaceae</taxon>
        <taxon>Sinosporangium</taxon>
    </lineage>
</organism>
<keyword evidence="2" id="KW-0546">Nucleotide metabolism</keyword>
<keyword evidence="1" id="KW-0378">Hydrolase</keyword>
<evidence type="ECO:0000256" key="3">
    <source>
        <dbReference type="SAM" id="MobiDB-lite"/>
    </source>
</evidence>
<dbReference type="GO" id="GO:0006229">
    <property type="term" value="P:dUTP biosynthetic process"/>
    <property type="evidence" value="ECO:0007669"/>
    <property type="project" value="InterPro"/>
</dbReference>
<dbReference type="InterPro" id="IPR033704">
    <property type="entry name" value="dUTPase_trimeric"/>
</dbReference>
<dbReference type="InterPro" id="IPR011962">
    <property type="entry name" value="dCTP_deaminase"/>
</dbReference>
<evidence type="ECO:0000256" key="1">
    <source>
        <dbReference type="ARBA" id="ARBA00022801"/>
    </source>
</evidence>
<feature type="transmembrane region" description="Helical" evidence="4">
    <location>
        <begin position="267"/>
        <end position="290"/>
    </location>
</feature>
<feature type="compositionally biased region" description="Basic and acidic residues" evidence="3">
    <location>
        <begin position="211"/>
        <end position="225"/>
    </location>
</feature>
<proteinExistence type="predicted"/>
<feature type="region of interest" description="Disordered" evidence="3">
    <location>
        <begin position="211"/>
        <end position="231"/>
    </location>
</feature>
<sequence>MAFLTGVEIRRRIDLGDIEIRSLDSNEQFHMDSQVTEDSIDLRLAPAALRLRPGVERLDYLHDNLDLAYEEMQIPAEGYDLLPLQPLITHTLEAVCFPDDLIGLVVTRSTFARMGIIVNCMAPKFAIGIRWAFPLQLVNLSGVPVRVYPYAPVAQLLISEVTGVRVGYRGKFQDTYSPIPPRISDRERRTLSNLNPDSVNRTFHIIKRDAASRNDGEPRASRSRQEPAPLGEKRKIARRVAVAVLGVLSALGFGVCGNVLAGGSMSYWQGVSVFLLFVLSSAASSAAYVAQAYWSKRDQIFE</sequence>
<dbReference type="InterPro" id="IPR036157">
    <property type="entry name" value="dUTPase-like_sf"/>
</dbReference>
<dbReference type="Gene3D" id="2.70.40.10">
    <property type="match status" value="1"/>
</dbReference>
<protein>
    <recommendedName>
        <fullName evidence="7">Deoxycytidine triphosphate deaminase</fullName>
    </recommendedName>
</protein>
<dbReference type="EMBL" id="BOOW01000007">
    <property type="protein sequence ID" value="GII90965.1"/>
    <property type="molecule type" value="Genomic_DNA"/>
</dbReference>